<evidence type="ECO:0000313" key="7">
    <source>
        <dbReference type="Proteomes" id="UP000281170"/>
    </source>
</evidence>
<dbReference type="GO" id="GO:0032259">
    <property type="term" value="P:methylation"/>
    <property type="evidence" value="ECO:0007669"/>
    <property type="project" value="UniProtKB-KW"/>
</dbReference>
<reference evidence="4 6" key="1">
    <citation type="submission" date="2015-11" db="EMBL/GenBank/DDBJ databases">
        <title>Identification of large and diverse effector repertoires of 38 Legionella species.</title>
        <authorList>
            <person name="Burstein D."/>
            <person name="Amaro F."/>
            <person name="Zusman T."/>
            <person name="Lifshitz Z."/>
            <person name="Cohen O."/>
            <person name="Gilbert J.A."/>
            <person name="Pupko T."/>
            <person name="Shuman H.A."/>
            <person name="Segal G."/>
        </authorList>
    </citation>
    <scope>NUCLEOTIDE SEQUENCE [LARGE SCALE GENOMIC DNA]</scope>
    <source>
        <strain evidence="4 6">1762-AUS-E</strain>
    </source>
</reference>
<dbReference type="Gene3D" id="3.40.50.150">
    <property type="entry name" value="Vaccinia Virus protein VP39"/>
    <property type="match status" value="1"/>
</dbReference>
<evidence type="ECO:0000313" key="4">
    <source>
        <dbReference type="EMBL" id="KTC66253.1"/>
    </source>
</evidence>
<dbReference type="OrthoDB" id="9791837at2"/>
<protein>
    <submittedName>
        <fullName evidence="4">Methyltransferase</fullName>
    </submittedName>
</protein>
<dbReference type="EMBL" id="LR134418">
    <property type="protein sequence ID" value="VEH84849.1"/>
    <property type="molecule type" value="Genomic_DNA"/>
</dbReference>
<dbReference type="RefSeq" id="WP_058461942.1">
    <property type="nucleotide sequence ID" value="NZ_CAAAHS010000002.1"/>
</dbReference>
<dbReference type="Pfam" id="PF13649">
    <property type="entry name" value="Methyltransf_25"/>
    <property type="match status" value="1"/>
</dbReference>
<evidence type="ECO:0000313" key="5">
    <source>
        <dbReference type="EMBL" id="VEH84849.1"/>
    </source>
</evidence>
<dbReference type="PANTHER" id="PTHR43861:SF1">
    <property type="entry name" value="TRANS-ACONITATE 2-METHYLTRANSFERASE"/>
    <property type="match status" value="1"/>
</dbReference>
<dbReference type="AlphaFoldDB" id="A0A0W0R5A0"/>
<dbReference type="GO" id="GO:0008168">
    <property type="term" value="F:methyltransferase activity"/>
    <property type="evidence" value="ECO:0007669"/>
    <property type="project" value="UniProtKB-KW"/>
</dbReference>
<dbReference type="CDD" id="cd02440">
    <property type="entry name" value="AdoMet_MTases"/>
    <property type="match status" value="1"/>
</dbReference>
<dbReference type="InterPro" id="IPR029063">
    <property type="entry name" value="SAM-dependent_MTases_sf"/>
</dbReference>
<feature type="domain" description="Methyltransferase" evidence="3">
    <location>
        <begin position="45"/>
        <end position="135"/>
    </location>
</feature>
<evidence type="ECO:0000256" key="1">
    <source>
        <dbReference type="ARBA" id="ARBA00022603"/>
    </source>
</evidence>
<dbReference type="InterPro" id="IPR041698">
    <property type="entry name" value="Methyltransf_25"/>
</dbReference>
<dbReference type="Proteomes" id="UP000054859">
    <property type="component" value="Unassembled WGS sequence"/>
</dbReference>
<keyword evidence="5" id="KW-0614">Plasmid</keyword>
<dbReference type="KEGG" id="ladl:NCTC12735_00469"/>
<keyword evidence="1 4" id="KW-0489">Methyltransferase</keyword>
<name>A0A0W0R5A0_9GAMM</name>
<dbReference type="PATRIC" id="fig|45056.6.peg.943"/>
<gene>
    <name evidence="4" type="ORF">Lade_0911</name>
    <name evidence="5" type="ORF">NCTC12735_00469</name>
</gene>
<dbReference type="EMBL" id="LNKA01000001">
    <property type="protein sequence ID" value="KTC66253.1"/>
    <property type="molecule type" value="Genomic_DNA"/>
</dbReference>
<reference evidence="5 7" key="2">
    <citation type="submission" date="2018-12" db="EMBL/GenBank/DDBJ databases">
        <authorList>
            <consortium name="Pathogen Informatics"/>
        </authorList>
    </citation>
    <scope>NUCLEOTIDE SEQUENCE [LARGE SCALE GENOMIC DNA]</scope>
    <source>
        <strain evidence="5 7">NCTC12735</strain>
        <plasmid evidence="7">9</plasmid>
    </source>
</reference>
<dbReference type="Proteomes" id="UP000281170">
    <property type="component" value="Plasmid 9"/>
</dbReference>
<dbReference type="PANTHER" id="PTHR43861">
    <property type="entry name" value="TRANS-ACONITATE 2-METHYLTRANSFERASE-RELATED"/>
    <property type="match status" value="1"/>
</dbReference>
<accession>A0A0W0R5A0</accession>
<evidence type="ECO:0000256" key="2">
    <source>
        <dbReference type="ARBA" id="ARBA00022679"/>
    </source>
</evidence>
<geneLocation type="plasmid" evidence="5 7">
    <name>9</name>
</geneLocation>
<evidence type="ECO:0000259" key="3">
    <source>
        <dbReference type="Pfam" id="PF13649"/>
    </source>
</evidence>
<organism evidence="4 6">
    <name type="scientific">Legionella adelaidensis</name>
    <dbReference type="NCBI Taxonomy" id="45056"/>
    <lineage>
        <taxon>Bacteria</taxon>
        <taxon>Pseudomonadati</taxon>
        <taxon>Pseudomonadota</taxon>
        <taxon>Gammaproteobacteria</taxon>
        <taxon>Legionellales</taxon>
        <taxon>Legionellaceae</taxon>
        <taxon>Legionella</taxon>
    </lineage>
</organism>
<proteinExistence type="predicted"/>
<sequence length="211" mass="24057">MNDFNRRIKQSYDNIADTWYEKREWYIEQPSIDAVISHLQSGAKILDVGCGSGKPIAAYLIEKEFNVYGVDISPKLLEYAERIIPKEKLFQADICDFTTNLQFDAIICWFALFHIHATKHLEILKKFHAFLKSKGLLLITFADTNQVVDAPHTIIDEYTIESEMFGERFCHSGRPAPMNSTLVKQAGFEILADKIDQPGSQVILARKIEGT</sequence>
<keyword evidence="2 4" id="KW-0808">Transferase</keyword>
<dbReference type="SUPFAM" id="SSF53335">
    <property type="entry name" value="S-adenosyl-L-methionine-dependent methyltransferases"/>
    <property type="match status" value="1"/>
</dbReference>
<keyword evidence="6" id="KW-1185">Reference proteome</keyword>
<evidence type="ECO:0000313" key="6">
    <source>
        <dbReference type="Proteomes" id="UP000054859"/>
    </source>
</evidence>
<dbReference type="STRING" id="45056.Lade_0911"/>